<protein>
    <submittedName>
        <fullName evidence="6">Uncharacterized protein</fullName>
    </submittedName>
</protein>
<proteinExistence type="predicted"/>
<comment type="subcellular location">
    <subcellularLocation>
        <location evidence="1">Membrane</location>
        <topology evidence="1">Multi-pass membrane protein</topology>
    </subcellularLocation>
</comment>
<feature type="transmembrane region" description="Helical" evidence="5">
    <location>
        <begin position="15"/>
        <end position="34"/>
    </location>
</feature>
<evidence type="ECO:0000256" key="3">
    <source>
        <dbReference type="ARBA" id="ARBA00022989"/>
    </source>
</evidence>
<evidence type="ECO:0000313" key="6">
    <source>
        <dbReference type="EMBL" id="KAF5925979.1"/>
    </source>
</evidence>
<comment type="caution">
    <text evidence="6">The sequence shown here is derived from an EMBL/GenBank/DDBJ whole genome shotgun (WGS) entry which is preliminary data.</text>
</comment>
<dbReference type="GO" id="GO:0016020">
    <property type="term" value="C:membrane"/>
    <property type="evidence" value="ECO:0007669"/>
    <property type="project" value="UniProtKB-SubCell"/>
</dbReference>
<evidence type="ECO:0000313" key="7">
    <source>
        <dbReference type="Proteomes" id="UP000551758"/>
    </source>
</evidence>
<accession>A0A7J7FD64</accession>
<feature type="transmembrane region" description="Helical" evidence="5">
    <location>
        <begin position="85"/>
        <end position="104"/>
    </location>
</feature>
<keyword evidence="7" id="KW-1185">Reference proteome</keyword>
<reference evidence="6 7" key="1">
    <citation type="journal article" date="2020" name="Mol. Biol. Evol.">
        <title>Interspecific Gene Flow and the Evolution of Specialization in Black and White Rhinoceros.</title>
        <authorList>
            <person name="Moodley Y."/>
            <person name="Westbury M.V."/>
            <person name="Russo I.M."/>
            <person name="Gopalakrishnan S."/>
            <person name="Rakotoarivelo A."/>
            <person name="Olsen R.A."/>
            <person name="Prost S."/>
            <person name="Tunstall T."/>
            <person name="Ryder O.A."/>
            <person name="Dalen L."/>
            <person name="Bruford M.W."/>
        </authorList>
    </citation>
    <scope>NUCLEOTIDE SEQUENCE [LARGE SCALE GENOMIC DNA]</scope>
    <source>
        <strain evidence="6">SBR-YM</strain>
        <tissue evidence="6">Skin</tissue>
    </source>
</reference>
<feature type="transmembrane region" description="Helical" evidence="5">
    <location>
        <begin position="55"/>
        <end position="79"/>
    </location>
</feature>
<keyword evidence="2 5" id="KW-0812">Transmembrane</keyword>
<sequence length="152" mass="17001">MTILLNGTMLSKSTLLILYIFQALTLMLTFHLCLKSKSCLCFLLVVEWTPRQFQAMGMTLVICANSIGQIISGGVAFAIRDWRTLQLVFSVPVFAIFLSSRWLVESARRLIIINKPKESLKELRKAAHMNGRKDAGDTLTLEVSRMGAGYGM</sequence>
<dbReference type="Proteomes" id="UP000551758">
    <property type="component" value="Unassembled WGS sequence"/>
</dbReference>
<evidence type="ECO:0000256" key="1">
    <source>
        <dbReference type="ARBA" id="ARBA00004141"/>
    </source>
</evidence>
<dbReference type="PANTHER" id="PTHR24064">
    <property type="entry name" value="SOLUTE CARRIER FAMILY 22 MEMBER"/>
    <property type="match status" value="1"/>
</dbReference>
<name>A0A7J7FD64_DICBM</name>
<dbReference type="InterPro" id="IPR036259">
    <property type="entry name" value="MFS_trans_sf"/>
</dbReference>
<organism evidence="6 7">
    <name type="scientific">Diceros bicornis minor</name>
    <name type="common">South-central black rhinoceros</name>
    <dbReference type="NCBI Taxonomy" id="77932"/>
    <lineage>
        <taxon>Eukaryota</taxon>
        <taxon>Metazoa</taxon>
        <taxon>Chordata</taxon>
        <taxon>Craniata</taxon>
        <taxon>Vertebrata</taxon>
        <taxon>Euteleostomi</taxon>
        <taxon>Mammalia</taxon>
        <taxon>Eutheria</taxon>
        <taxon>Laurasiatheria</taxon>
        <taxon>Perissodactyla</taxon>
        <taxon>Rhinocerotidae</taxon>
        <taxon>Diceros</taxon>
    </lineage>
</organism>
<keyword evidence="4 5" id="KW-0472">Membrane</keyword>
<dbReference type="AlphaFoldDB" id="A0A7J7FD64"/>
<dbReference type="SUPFAM" id="SSF103473">
    <property type="entry name" value="MFS general substrate transporter"/>
    <property type="match status" value="1"/>
</dbReference>
<evidence type="ECO:0000256" key="4">
    <source>
        <dbReference type="ARBA" id="ARBA00023136"/>
    </source>
</evidence>
<keyword evidence="3 5" id="KW-1133">Transmembrane helix</keyword>
<dbReference type="Gene3D" id="1.20.1250.20">
    <property type="entry name" value="MFS general substrate transporter like domains"/>
    <property type="match status" value="1"/>
</dbReference>
<evidence type="ECO:0000256" key="2">
    <source>
        <dbReference type="ARBA" id="ARBA00022692"/>
    </source>
</evidence>
<gene>
    <name evidence="6" type="ORF">HPG69_016015</name>
</gene>
<evidence type="ECO:0000256" key="5">
    <source>
        <dbReference type="SAM" id="Phobius"/>
    </source>
</evidence>
<dbReference type="EMBL" id="JACDTQ010000807">
    <property type="protein sequence ID" value="KAF5925979.1"/>
    <property type="molecule type" value="Genomic_DNA"/>
</dbReference>